<evidence type="ECO:0000256" key="1">
    <source>
        <dbReference type="ARBA" id="ARBA00008857"/>
    </source>
</evidence>
<gene>
    <name evidence="5" type="ORF">F8C76_14310</name>
</gene>
<evidence type="ECO:0000313" key="5">
    <source>
        <dbReference type="EMBL" id="KAB7529016.1"/>
    </source>
</evidence>
<evidence type="ECO:0000256" key="2">
    <source>
        <dbReference type="ARBA" id="ARBA00023125"/>
    </source>
</evidence>
<organism evidence="5 6">
    <name type="scientific">Flagellimonas olearia</name>
    <dbReference type="NCBI Taxonomy" id="552546"/>
    <lineage>
        <taxon>Bacteria</taxon>
        <taxon>Pseudomonadati</taxon>
        <taxon>Bacteroidota</taxon>
        <taxon>Flavobacteriia</taxon>
        <taxon>Flavobacteriales</taxon>
        <taxon>Flavobacteriaceae</taxon>
        <taxon>Flagellimonas</taxon>
    </lineage>
</organism>
<accession>A0A6I1E642</accession>
<dbReference type="EMBL" id="WELG01000002">
    <property type="protein sequence ID" value="KAB7529016.1"/>
    <property type="molecule type" value="Genomic_DNA"/>
</dbReference>
<dbReference type="PANTHER" id="PTHR30349:SF64">
    <property type="entry name" value="PROPHAGE INTEGRASE INTD-RELATED"/>
    <property type="match status" value="1"/>
</dbReference>
<protein>
    <submittedName>
        <fullName evidence="5">Tyrosine-type recombinase/integrase</fullName>
    </submittedName>
</protein>
<evidence type="ECO:0000259" key="4">
    <source>
        <dbReference type="PROSITE" id="PS51898"/>
    </source>
</evidence>
<dbReference type="AlphaFoldDB" id="A0A6I1E642"/>
<dbReference type="OrthoDB" id="9806835at2"/>
<proteinExistence type="inferred from homology"/>
<sequence>MSVQLRSRTLKSGEKSLYLDIHHNGERWREFLKIKLSPKDQSKIEKKRVAERIRANRELELLSDETGHVPQHLKKLNFFVFAENYIKNYKNKDVRIITSSIEKFKLAVNNPRLTISSINPKIMSSFKDYLIHDAGLTGETAHNYFTRFKKILKAAKIEGYLKEMPTVDIRFSNPNKDDTLKKQVLDMDELQKLANTRCGNNEIKRAFLFACYTSLGLAEIRKLKWKNINKGRLITNRNKTGELINNRLGQTANNILGKPKDNEDFIFNIQSLSDNGANKAIRYWVKRAKIDKHITFYCARHTFACQLLINGANLKTVADAMGHSSTKSTLKYLNHIQRLQDEAIDKLPTLQIT</sequence>
<reference evidence="5 6" key="1">
    <citation type="submission" date="2019-10" db="EMBL/GenBank/DDBJ databases">
        <title>Muricauda olearia CL-SS4 JCM15563 genome.</title>
        <authorList>
            <person name="Liu L."/>
        </authorList>
    </citation>
    <scope>NUCLEOTIDE SEQUENCE [LARGE SCALE GENOMIC DNA]</scope>
    <source>
        <strain evidence="5 6">CL-SS4</strain>
    </source>
</reference>
<dbReference type="InterPro" id="IPR035386">
    <property type="entry name" value="Arm-DNA-bind_5"/>
</dbReference>
<dbReference type="Gene3D" id="1.10.443.10">
    <property type="entry name" value="Intergrase catalytic core"/>
    <property type="match status" value="1"/>
</dbReference>
<dbReference type="GO" id="GO:0003677">
    <property type="term" value="F:DNA binding"/>
    <property type="evidence" value="ECO:0007669"/>
    <property type="project" value="UniProtKB-KW"/>
</dbReference>
<evidence type="ECO:0000256" key="3">
    <source>
        <dbReference type="ARBA" id="ARBA00023172"/>
    </source>
</evidence>
<dbReference type="InterPro" id="IPR002104">
    <property type="entry name" value="Integrase_catalytic"/>
</dbReference>
<dbReference type="GO" id="GO:0015074">
    <property type="term" value="P:DNA integration"/>
    <property type="evidence" value="ECO:0007669"/>
    <property type="project" value="InterPro"/>
</dbReference>
<dbReference type="InterPro" id="IPR050090">
    <property type="entry name" value="Tyrosine_recombinase_XerCD"/>
</dbReference>
<dbReference type="GO" id="GO:0006310">
    <property type="term" value="P:DNA recombination"/>
    <property type="evidence" value="ECO:0007669"/>
    <property type="project" value="UniProtKB-KW"/>
</dbReference>
<dbReference type="Pfam" id="PF00589">
    <property type="entry name" value="Phage_integrase"/>
    <property type="match status" value="1"/>
</dbReference>
<dbReference type="InterPro" id="IPR013762">
    <property type="entry name" value="Integrase-like_cat_sf"/>
</dbReference>
<dbReference type="InterPro" id="IPR025269">
    <property type="entry name" value="SAM-like_dom"/>
</dbReference>
<dbReference type="PROSITE" id="PS51898">
    <property type="entry name" value="TYR_RECOMBINASE"/>
    <property type="match status" value="1"/>
</dbReference>
<dbReference type="Gene3D" id="1.10.150.130">
    <property type="match status" value="1"/>
</dbReference>
<dbReference type="CDD" id="cd01185">
    <property type="entry name" value="INTN1_C_like"/>
    <property type="match status" value="1"/>
</dbReference>
<dbReference type="Pfam" id="PF13102">
    <property type="entry name" value="Phage_int_SAM_5"/>
    <property type="match status" value="1"/>
</dbReference>
<dbReference type="InterPro" id="IPR011010">
    <property type="entry name" value="DNA_brk_join_enz"/>
</dbReference>
<comment type="caution">
    <text evidence="5">The sequence shown here is derived from an EMBL/GenBank/DDBJ whole genome shotgun (WGS) entry which is preliminary data.</text>
</comment>
<dbReference type="PANTHER" id="PTHR30349">
    <property type="entry name" value="PHAGE INTEGRASE-RELATED"/>
    <property type="match status" value="1"/>
</dbReference>
<evidence type="ECO:0000313" key="6">
    <source>
        <dbReference type="Proteomes" id="UP000429785"/>
    </source>
</evidence>
<dbReference type="SUPFAM" id="SSF56349">
    <property type="entry name" value="DNA breaking-rejoining enzymes"/>
    <property type="match status" value="1"/>
</dbReference>
<feature type="domain" description="Tyr recombinase" evidence="4">
    <location>
        <begin position="180"/>
        <end position="346"/>
    </location>
</feature>
<dbReference type="InterPro" id="IPR010998">
    <property type="entry name" value="Integrase_recombinase_N"/>
</dbReference>
<dbReference type="Proteomes" id="UP000429785">
    <property type="component" value="Unassembled WGS sequence"/>
</dbReference>
<keyword evidence="2" id="KW-0238">DNA-binding</keyword>
<dbReference type="Pfam" id="PF17293">
    <property type="entry name" value="Arm-DNA-bind_5"/>
    <property type="match status" value="1"/>
</dbReference>
<name>A0A6I1E642_9FLAO</name>
<comment type="similarity">
    <text evidence="1">Belongs to the 'phage' integrase family.</text>
</comment>
<keyword evidence="3" id="KW-0233">DNA recombination</keyword>